<reference evidence="2 3" key="1">
    <citation type="journal article" date="2020" name="G3 (Bethesda)">
        <title>Whole Genome Sequencing and Comparative Genomics of Two Nematicidal Bacillus Strains Reveals a Wide Range of Possible Virulence Factors.</title>
        <authorList>
            <person name="Susic N."/>
            <person name="Janezic S."/>
            <person name="Rupnik M."/>
            <person name="Geric Stare B."/>
        </authorList>
    </citation>
    <scope>NUCLEOTIDE SEQUENCE [LARGE SCALE GENOMIC DNA]</scope>
    <source>
        <strain evidence="2 3">I-1582</strain>
    </source>
</reference>
<evidence type="ECO:0000313" key="2">
    <source>
        <dbReference type="EMBL" id="KAF0823819.1"/>
    </source>
</evidence>
<protein>
    <submittedName>
        <fullName evidence="2">Uncharacterized protein</fullName>
    </submittedName>
</protein>
<gene>
    <name evidence="2" type="ORF">KIS1582_2322</name>
</gene>
<dbReference type="AlphaFoldDB" id="A0A380XSV2"/>
<dbReference type="OrthoDB" id="2869857at2"/>
<evidence type="ECO:0000256" key="1">
    <source>
        <dbReference type="SAM" id="Phobius"/>
    </source>
</evidence>
<keyword evidence="1" id="KW-0472">Membrane</keyword>
<keyword evidence="1" id="KW-0812">Transmembrane</keyword>
<evidence type="ECO:0000313" key="3">
    <source>
        <dbReference type="Proteomes" id="UP000465778"/>
    </source>
</evidence>
<keyword evidence="1" id="KW-1133">Transmembrane helix</keyword>
<dbReference type="EMBL" id="VDEM01000023">
    <property type="protein sequence ID" value="KAF0823819.1"/>
    <property type="molecule type" value="Genomic_DNA"/>
</dbReference>
<dbReference type="RefSeq" id="WP_159345144.1">
    <property type="nucleotide sequence ID" value="NZ_JABVDD010000014.1"/>
</dbReference>
<feature type="transmembrane region" description="Helical" evidence="1">
    <location>
        <begin position="38"/>
        <end position="55"/>
    </location>
</feature>
<sequence length="90" mass="9295">MSGFNSLGSTIQSMGAALEAAGVENSENNMLSNLDTRGYSLISASAILGAIGILIEDEMSIQKRLLLAAGGWLEIIGAIHGAYVIIQAAE</sequence>
<feature type="transmembrane region" description="Helical" evidence="1">
    <location>
        <begin position="67"/>
        <end position="86"/>
    </location>
</feature>
<dbReference type="Proteomes" id="UP000465778">
    <property type="component" value="Unassembled WGS sequence"/>
</dbReference>
<dbReference type="GeneID" id="67524304"/>
<name>A0A380XSV2_CYTFI</name>
<organism evidence="2 3">
    <name type="scientific">Cytobacillus firmus</name>
    <name type="common">Bacillus firmus</name>
    <dbReference type="NCBI Taxonomy" id="1399"/>
    <lineage>
        <taxon>Bacteria</taxon>
        <taxon>Bacillati</taxon>
        <taxon>Bacillota</taxon>
        <taxon>Bacilli</taxon>
        <taxon>Bacillales</taxon>
        <taxon>Bacillaceae</taxon>
        <taxon>Cytobacillus</taxon>
    </lineage>
</organism>
<proteinExistence type="predicted"/>
<comment type="caution">
    <text evidence="2">The sequence shown here is derived from an EMBL/GenBank/DDBJ whole genome shotgun (WGS) entry which is preliminary data.</text>
</comment>
<accession>A0A380XSV2</accession>